<name>A0A1I6KZ72_9EURY</name>
<proteinExistence type="predicted"/>
<gene>
    <name evidence="1" type="ORF">SAMN05216559_1626</name>
</gene>
<dbReference type="Proteomes" id="UP000199062">
    <property type="component" value="Unassembled WGS sequence"/>
</dbReference>
<evidence type="ECO:0000313" key="2">
    <source>
        <dbReference type="Proteomes" id="UP000199062"/>
    </source>
</evidence>
<dbReference type="Pfam" id="PF24444">
    <property type="entry name" value="DUF7563"/>
    <property type="match status" value="1"/>
</dbReference>
<keyword evidence="2" id="KW-1185">Reference proteome</keyword>
<protein>
    <recommendedName>
        <fullName evidence="3">Small CPxCG-related zinc finger protein</fullName>
    </recommendedName>
</protein>
<accession>A0A1I6KZ72</accession>
<dbReference type="EMBL" id="FOZK01000002">
    <property type="protein sequence ID" value="SFR96515.1"/>
    <property type="molecule type" value="Genomic_DNA"/>
</dbReference>
<evidence type="ECO:0008006" key="3">
    <source>
        <dbReference type="Google" id="ProtNLM"/>
    </source>
</evidence>
<organism evidence="1 2">
    <name type="scientific">Halomicrobium zhouii</name>
    <dbReference type="NCBI Taxonomy" id="767519"/>
    <lineage>
        <taxon>Archaea</taxon>
        <taxon>Methanobacteriati</taxon>
        <taxon>Methanobacteriota</taxon>
        <taxon>Stenosarchaea group</taxon>
        <taxon>Halobacteria</taxon>
        <taxon>Halobacteriales</taxon>
        <taxon>Haloarculaceae</taxon>
        <taxon>Halomicrobium</taxon>
    </lineage>
</organism>
<sequence length="48" mass="5508">MPNCKNCEASVTSAYVRVFAPEGMDHPRVCPNCEDKIREQAEVRQKRN</sequence>
<dbReference type="AlphaFoldDB" id="A0A1I6KZ72"/>
<dbReference type="InterPro" id="IPR055985">
    <property type="entry name" value="DUF7563"/>
</dbReference>
<reference evidence="1 2" key="1">
    <citation type="submission" date="2016-10" db="EMBL/GenBank/DDBJ databases">
        <authorList>
            <person name="de Groot N.N."/>
        </authorList>
    </citation>
    <scope>NUCLEOTIDE SEQUENCE [LARGE SCALE GENOMIC DNA]</scope>
    <source>
        <strain evidence="1 2">CGMCC 1.10457</strain>
    </source>
</reference>
<evidence type="ECO:0000313" key="1">
    <source>
        <dbReference type="EMBL" id="SFR96515.1"/>
    </source>
</evidence>